<dbReference type="SUPFAM" id="SSF55729">
    <property type="entry name" value="Acyl-CoA N-acyltransferases (Nat)"/>
    <property type="match status" value="1"/>
</dbReference>
<dbReference type="OrthoDB" id="5372118at2759"/>
<evidence type="ECO:0000313" key="2">
    <source>
        <dbReference type="EMBL" id="KZV92930.1"/>
    </source>
</evidence>
<sequence length="348" mass="38534">MPVPARKATNDIHVAVYSSTLDIPAPVWNVWRRHETQANVMLPTALSARARESQGAPPTPGQFWIALSSLQSGEVSVDMVLSCTEWAMGTYPVFIFCNPSVTDAMSMAALNARVSMLAAELRMRVPVERVYSVFAPTRVTKLFARLWSNITGAQIEQDPYYSAVLTYCNRQTITRRRQTLVHDRTYTLRRADEADASAVAQLCKGFASTSEPFTLSDDGALKEARYLIRNRMVWLHEVEIGGVRQAASIVATTRVSEGVAGITKVYTSPEVRKQGCAERLVRHVCQHLLLYENKQAVVLYVAHNNPGAAKVYHRVGFQGLSGVAADERPAGVEDWLELGFLGAQLGHW</sequence>
<organism evidence="2 3">
    <name type="scientific">Exidia glandulosa HHB12029</name>
    <dbReference type="NCBI Taxonomy" id="1314781"/>
    <lineage>
        <taxon>Eukaryota</taxon>
        <taxon>Fungi</taxon>
        <taxon>Dikarya</taxon>
        <taxon>Basidiomycota</taxon>
        <taxon>Agaricomycotina</taxon>
        <taxon>Agaricomycetes</taxon>
        <taxon>Auriculariales</taxon>
        <taxon>Exidiaceae</taxon>
        <taxon>Exidia</taxon>
    </lineage>
</organism>
<dbReference type="PROSITE" id="PS51186">
    <property type="entry name" value="GNAT"/>
    <property type="match status" value="1"/>
</dbReference>
<proteinExistence type="predicted"/>
<dbReference type="CDD" id="cd04301">
    <property type="entry name" value="NAT_SF"/>
    <property type="match status" value="1"/>
</dbReference>
<dbReference type="InterPro" id="IPR016181">
    <property type="entry name" value="Acyl_CoA_acyltransferase"/>
</dbReference>
<feature type="domain" description="N-acetyltransferase" evidence="1">
    <location>
        <begin position="186"/>
        <end position="339"/>
    </location>
</feature>
<reference evidence="2 3" key="1">
    <citation type="journal article" date="2016" name="Mol. Biol. Evol.">
        <title>Comparative Genomics of Early-Diverging Mushroom-Forming Fungi Provides Insights into the Origins of Lignocellulose Decay Capabilities.</title>
        <authorList>
            <person name="Nagy L.G."/>
            <person name="Riley R."/>
            <person name="Tritt A."/>
            <person name="Adam C."/>
            <person name="Daum C."/>
            <person name="Floudas D."/>
            <person name="Sun H."/>
            <person name="Yadav J.S."/>
            <person name="Pangilinan J."/>
            <person name="Larsson K.H."/>
            <person name="Matsuura K."/>
            <person name="Barry K."/>
            <person name="Labutti K."/>
            <person name="Kuo R."/>
            <person name="Ohm R.A."/>
            <person name="Bhattacharya S.S."/>
            <person name="Shirouzu T."/>
            <person name="Yoshinaga Y."/>
            <person name="Martin F.M."/>
            <person name="Grigoriev I.V."/>
            <person name="Hibbett D.S."/>
        </authorList>
    </citation>
    <scope>NUCLEOTIDE SEQUENCE [LARGE SCALE GENOMIC DNA]</scope>
    <source>
        <strain evidence="2 3">HHB12029</strain>
    </source>
</reference>
<name>A0A165I5J6_EXIGL</name>
<dbReference type="Proteomes" id="UP000077266">
    <property type="component" value="Unassembled WGS sequence"/>
</dbReference>
<accession>A0A165I5J6</accession>
<protein>
    <recommendedName>
        <fullName evidence="1">N-acetyltransferase domain-containing protein</fullName>
    </recommendedName>
</protein>
<keyword evidence="3" id="KW-1185">Reference proteome</keyword>
<dbReference type="AlphaFoldDB" id="A0A165I5J6"/>
<dbReference type="GO" id="GO:0016747">
    <property type="term" value="F:acyltransferase activity, transferring groups other than amino-acyl groups"/>
    <property type="evidence" value="ECO:0007669"/>
    <property type="project" value="InterPro"/>
</dbReference>
<dbReference type="EMBL" id="KV425999">
    <property type="protein sequence ID" value="KZV92930.1"/>
    <property type="molecule type" value="Genomic_DNA"/>
</dbReference>
<dbReference type="InParanoid" id="A0A165I5J6"/>
<dbReference type="Gene3D" id="3.40.630.30">
    <property type="match status" value="1"/>
</dbReference>
<dbReference type="Pfam" id="PF00583">
    <property type="entry name" value="Acetyltransf_1"/>
    <property type="match status" value="1"/>
</dbReference>
<evidence type="ECO:0000313" key="3">
    <source>
        <dbReference type="Proteomes" id="UP000077266"/>
    </source>
</evidence>
<dbReference type="STRING" id="1314781.A0A165I5J6"/>
<dbReference type="InterPro" id="IPR000182">
    <property type="entry name" value="GNAT_dom"/>
</dbReference>
<gene>
    <name evidence="2" type="ORF">EXIGLDRAFT_717784</name>
</gene>
<evidence type="ECO:0000259" key="1">
    <source>
        <dbReference type="PROSITE" id="PS51186"/>
    </source>
</evidence>